<sequence length="373" mass="40504">MSLGRHPNRRIMREHMSEATGSKPYSEDEAYLYETYVTEDGIEVPPPTKVMGPRRLARYREEVAEYLRANRRGEPAKPVANMGSVIHTDAIDPQVLAVQRRFAALAAQGKIDTEANDEEKLHEPAPLTSSLRVLRPEEIAQNRVDATSPSAVDNPMTSSIPVIAVVKEEKPEPELHQYLVRDEPKVEELDSSDAEAEQTEVASVEEETVEVAEAEESADELPTRVSAVNAQGLDLSVLDSASAGDTVDSVDGDPTVALSPDEVEELLQRMVDRQDPEESAALVEKVTEDAEESEEAAEDGESKSAESKSAESKSAPVPSAEASKEADESASESAVEKAEEVLQPAQKASLAWLWIVLLLALVVVGLIMIFGPK</sequence>
<keyword evidence="2" id="KW-1133">Transmembrane helix</keyword>
<feature type="compositionally biased region" description="Acidic residues" evidence="1">
    <location>
        <begin position="189"/>
        <end position="206"/>
    </location>
</feature>
<feature type="region of interest" description="Disordered" evidence="1">
    <location>
        <begin position="272"/>
        <end position="340"/>
    </location>
</feature>
<feature type="compositionally biased region" description="Low complexity" evidence="1">
    <location>
        <begin position="312"/>
        <end position="321"/>
    </location>
</feature>
<feature type="transmembrane region" description="Helical" evidence="2">
    <location>
        <begin position="351"/>
        <end position="371"/>
    </location>
</feature>
<feature type="region of interest" description="Disordered" evidence="1">
    <location>
        <begin position="1"/>
        <end position="24"/>
    </location>
</feature>
<feature type="region of interest" description="Disordered" evidence="1">
    <location>
        <begin position="185"/>
        <end position="206"/>
    </location>
</feature>
<organism evidence="3 4">
    <name type="scientific">Rothia mucilaginosa (strain DY-18)</name>
    <name type="common">Stomatococcus mucilaginosus</name>
    <dbReference type="NCBI Taxonomy" id="680646"/>
    <lineage>
        <taxon>Bacteria</taxon>
        <taxon>Bacillati</taxon>
        <taxon>Actinomycetota</taxon>
        <taxon>Actinomycetes</taxon>
        <taxon>Micrococcales</taxon>
        <taxon>Micrococcaceae</taxon>
        <taxon>Rothia</taxon>
    </lineage>
</organism>
<dbReference type="KEGG" id="rmu:RMDY18_09040"/>
<dbReference type="HOGENOM" id="CLU_771354_0_0_11"/>
<name>D2NSW0_ROTMD</name>
<feature type="compositionally biased region" description="Acidic residues" evidence="1">
    <location>
        <begin position="289"/>
        <end position="299"/>
    </location>
</feature>
<evidence type="ECO:0000313" key="4">
    <source>
        <dbReference type="Proteomes" id="UP000001883"/>
    </source>
</evidence>
<keyword evidence="4" id="KW-1185">Reference proteome</keyword>
<reference evidence="4" key="1">
    <citation type="submission" date="2009-07" db="EMBL/GenBank/DDBJ databases">
        <title>Complete genome sequence of Rothia mucilaginosa DJ.</title>
        <authorList>
            <person name="Yamane K."/>
            <person name="Nambu T."/>
            <person name="Mashimo C."/>
            <person name="Sugimori C."/>
            <person name="Yamanaka T."/>
            <person name="Leung K."/>
            <person name="Fukushima H."/>
        </authorList>
    </citation>
    <scope>NUCLEOTIDE SEQUENCE [LARGE SCALE GENOMIC DNA]</scope>
    <source>
        <strain evidence="4">DY-18</strain>
    </source>
</reference>
<feature type="compositionally biased region" description="Basic and acidic residues" evidence="1">
    <location>
        <begin position="300"/>
        <end position="311"/>
    </location>
</feature>
<dbReference type="Proteomes" id="UP000001883">
    <property type="component" value="Chromosome"/>
</dbReference>
<evidence type="ECO:0000313" key="3">
    <source>
        <dbReference type="EMBL" id="BAI64736.1"/>
    </source>
</evidence>
<reference evidence="3 4" key="2">
    <citation type="journal article" date="2010" name="J Osaka Dent Univ">
        <title>Isolation and identification of Rothia mucilaginosa from persistent apical periodontitis lesions.</title>
        <authorList>
            <person name="Yamane K."/>
            <person name="Yoshida M."/>
            <person name="Fujihira T."/>
            <person name="Baba T."/>
            <person name="Tsuji N."/>
            <person name="Hayashi H."/>
            <person name="Sugimori C."/>
            <person name="Yamanaka T."/>
            <person name="Mashimo C."/>
            <person name="Nambu T."/>
            <person name="Kawai H."/>
            <person name="Fukushima H."/>
        </authorList>
    </citation>
    <scope>NUCLEOTIDE SEQUENCE [LARGE SCALE GENOMIC DNA]</scope>
    <source>
        <strain evidence="3 4">DY-18</strain>
    </source>
</reference>
<dbReference type="EMBL" id="AP011540">
    <property type="protein sequence ID" value="BAI64736.1"/>
    <property type="molecule type" value="Genomic_DNA"/>
</dbReference>
<proteinExistence type="predicted"/>
<protein>
    <submittedName>
        <fullName evidence="3">Sulfite reductase, alpha subunit</fullName>
    </submittedName>
</protein>
<keyword evidence="2" id="KW-0812">Transmembrane</keyword>
<evidence type="ECO:0000256" key="1">
    <source>
        <dbReference type="SAM" id="MobiDB-lite"/>
    </source>
</evidence>
<gene>
    <name evidence="3" type="ordered locus">RMDY18_09040</name>
</gene>
<evidence type="ECO:0000256" key="2">
    <source>
        <dbReference type="SAM" id="Phobius"/>
    </source>
</evidence>
<feature type="compositionally biased region" description="Basic residues" evidence="1">
    <location>
        <begin position="1"/>
        <end position="10"/>
    </location>
</feature>
<reference evidence="3 4" key="3">
    <citation type="journal article" date="2010" name="Sequencing">
        <title>Complete Genome Sequence of Rothia mucilaginosa DY-18: A Clinical Isolate with Dense Meshwork-Like Structures from a Persistent Apical Periodontitis Lesion.</title>
        <authorList>
            <person name="Yamane K."/>
            <person name="Nambu T."/>
            <person name="Yamanaka T."/>
            <person name="Mashimo C."/>
            <person name="Sugimori C."/>
            <person name="Leung K.-P."/>
            <person name="Fukushima H."/>
        </authorList>
    </citation>
    <scope>NUCLEOTIDE SEQUENCE [LARGE SCALE GENOMIC DNA]</scope>
    <source>
        <strain evidence="3 4">DY-18</strain>
    </source>
</reference>
<accession>D2NSW0</accession>
<keyword evidence="2" id="KW-0472">Membrane</keyword>
<dbReference type="AlphaFoldDB" id="D2NSW0"/>